<protein>
    <submittedName>
        <fullName evidence="1">LEF-9</fullName>
    </submittedName>
</protein>
<dbReference type="Proteomes" id="UP001264959">
    <property type="component" value="Segment"/>
</dbReference>
<sequence>MCSKADVAMYSFLEKPPTEFDLILNPNNLKNVAFFSNEEFKQILKFLIIDLKKNQKSNYYNSLIGQLISVYTDYIPDNSYKQMLIKIIKSTCVIVTDLPSNVFLKKLKTNKFTDSINYLILPHFRLWDANFVIFLNKAFNSKHENSLVDISGALQKIKLTHGIIKDQLQSKNGYAVQYMYSTFLNTASFYANVQCLNGVNEIIPPQSSIKRYFGRDVDNVRAWTTRHPNISQLSTQVSDVHMNDSDVDWNVKVGLGIFPGANTDCDGDKKIITYLPKPNSLIDLECLMYGDPRFNFICFDKNRLSFVSQQIFYLYKNIAKLEKYFKKMPLLNAIWNFHKNQQFSQRLELLLRDFCLTSSSNASYLLFKQLIQFIANEEMVCGDEEIFDLKGQFVTMIESGAKGSENLINSTLQYRQTSVNDIETVSSRATISLNSYISSHNKVKVCGADIYHNTTVLQSVYIKNDFVCYKNDERKIMNMCALPSEFLFPEHLLDMFIDSDL</sequence>
<dbReference type="GO" id="GO:0019083">
    <property type="term" value="P:viral transcription"/>
    <property type="evidence" value="ECO:0007669"/>
    <property type="project" value="InterPro"/>
</dbReference>
<proteinExistence type="predicted"/>
<dbReference type="InterPro" id="IPR007786">
    <property type="entry name" value="LEF-9"/>
</dbReference>
<name>A0A9E7Y6Z7_9ABAC</name>
<reference evidence="1" key="1">
    <citation type="journal article" date="2022" name="Viruses">
        <title>The Parapoynx stagnalis Nucleopolyhedrovirus (PastNPV), a Divergent Member of the Alphabaculovirus Group I Clade, Encodes a Homolog of Ran GTPase.</title>
        <authorList>
            <person name="Harrison R.L."/>
            <person name="Rowley D.L."/>
        </authorList>
    </citation>
    <scope>NUCLEOTIDE SEQUENCE</scope>
    <source>
        <strain evidence="1">BCIPV-473</strain>
    </source>
</reference>
<accession>A0A9E7Y6Z7</accession>
<evidence type="ECO:0000313" key="1">
    <source>
        <dbReference type="EMBL" id="UZE89764.1"/>
    </source>
</evidence>
<dbReference type="EMBL" id="ON704650">
    <property type="protein sequence ID" value="UZE89764.1"/>
    <property type="molecule type" value="Genomic_DNA"/>
</dbReference>
<dbReference type="Pfam" id="PF05094">
    <property type="entry name" value="LEF-9"/>
    <property type="match status" value="1"/>
</dbReference>
<organism evidence="1 2">
    <name type="scientific">Parapoynx stagnalis nucleopolyhedrovirus</name>
    <dbReference type="NCBI Taxonomy" id="2993413"/>
    <lineage>
        <taxon>Viruses</taxon>
        <taxon>Viruses incertae sedis</taxon>
        <taxon>Naldaviricetes</taxon>
        <taxon>Lefavirales</taxon>
        <taxon>Baculoviridae</taxon>
        <taxon>Alphabaculovirus</taxon>
        <taxon>Alphabaculovirus pastagnalis</taxon>
    </lineage>
</organism>
<keyword evidence="2" id="KW-1185">Reference proteome</keyword>
<evidence type="ECO:0000313" key="2">
    <source>
        <dbReference type="Proteomes" id="UP001264959"/>
    </source>
</evidence>